<gene>
    <name evidence="2" type="ORF">N0F65_003232</name>
</gene>
<proteinExistence type="predicted"/>
<keyword evidence="3" id="KW-1185">Reference proteome</keyword>
<evidence type="ECO:0000313" key="2">
    <source>
        <dbReference type="EMBL" id="DBA03044.1"/>
    </source>
</evidence>
<dbReference type="Proteomes" id="UP001146120">
    <property type="component" value="Unassembled WGS sequence"/>
</dbReference>
<evidence type="ECO:0008006" key="4">
    <source>
        <dbReference type="Google" id="ProtNLM"/>
    </source>
</evidence>
<feature type="region of interest" description="Disordered" evidence="1">
    <location>
        <begin position="180"/>
        <end position="223"/>
    </location>
</feature>
<protein>
    <recommendedName>
        <fullName evidence="4">Gag protein</fullName>
    </recommendedName>
</protein>
<dbReference type="Pfam" id="PF14223">
    <property type="entry name" value="Retrotran_gag_2"/>
    <property type="match status" value="1"/>
</dbReference>
<evidence type="ECO:0000313" key="3">
    <source>
        <dbReference type="Proteomes" id="UP001146120"/>
    </source>
</evidence>
<reference evidence="2" key="2">
    <citation type="journal article" date="2023" name="Microbiol Resour">
        <title>Decontamination and Annotation of the Draft Genome Sequence of the Oomycete Lagenidium giganteum ARSEF 373.</title>
        <authorList>
            <person name="Morgan W.R."/>
            <person name="Tartar A."/>
        </authorList>
    </citation>
    <scope>NUCLEOTIDE SEQUENCE</scope>
    <source>
        <strain evidence="2">ARSEF 373</strain>
    </source>
</reference>
<dbReference type="AlphaFoldDB" id="A0AAV2ZCH9"/>
<feature type="compositionally biased region" description="Polar residues" evidence="1">
    <location>
        <begin position="211"/>
        <end position="220"/>
    </location>
</feature>
<sequence>MRGSFNLYRSQLRVFLTTHVVWGHLDGSVVRDPADAALRAQFDARDRDAPLRSVSTSDAERMCELATAREMWENLEQQYTKREFGNYVFALQRLMNSPFEHGQSMEQWLQVRRHMRQQLTNMGYPMTDDQLVDVILTNVAKTHREVVRQFAKTTQMAGAPGRPILSHVMNTLLAETELDEALGEEKPATPVPKEMGVSGRRASPGDRRSASGGSDANNKSLLWKSLKFKTHEENL</sequence>
<reference evidence="2" key="1">
    <citation type="submission" date="2022-11" db="EMBL/GenBank/DDBJ databases">
        <authorList>
            <person name="Morgan W.R."/>
            <person name="Tartar A."/>
        </authorList>
    </citation>
    <scope>NUCLEOTIDE SEQUENCE</scope>
    <source>
        <strain evidence="2">ARSEF 373</strain>
    </source>
</reference>
<organism evidence="2 3">
    <name type="scientific">Lagenidium giganteum</name>
    <dbReference type="NCBI Taxonomy" id="4803"/>
    <lineage>
        <taxon>Eukaryota</taxon>
        <taxon>Sar</taxon>
        <taxon>Stramenopiles</taxon>
        <taxon>Oomycota</taxon>
        <taxon>Peronosporomycetes</taxon>
        <taxon>Pythiales</taxon>
        <taxon>Pythiaceae</taxon>
    </lineage>
</organism>
<accession>A0AAV2ZCH9</accession>
<evidence type="ECO:0000256" key="1">
    <source>
        <dbReference type="SAM" id="MobiDB-lite"/>
    </source>
</evidence>
<comment type="caution">
    <text evidence="2">The sequence shown here is derived from an EMBL/GenBank/DDBJ whole genome shotgun (WGS) entry which is preliminary data.</text>
</comment>
<dbReference type="EMBL" id="DAKRPA010000024">
    <property type="protein sequence ID" value="DBA03044.1"/>
    <property type="molecule type" value="Genomic_DNA"/>
</dbReference>
<name>A0AAV2ZCH9_9STRA</name>